<reference evidence="2" key="1">
    <citation type="submission" date="2019-11" db="EMBL/GenBank/DDBJ databases">
        <title>The complete genome sequence of Saccharopolyspora sp. E2A.</title>
        <authorList>
            <person name="Zhang G."/>
        </authorList>
    </citation>
    <scope>NUCLEOTIDE SEQUENCE [LARGE SCALE GENOMIC DNA]</scope>
    <source>
        <strain evidence="2">E2A</strain>
    </source>
</reference>
<evidence type="ECO:0000313" key="2">
    <source>
        <dbReference type="Proteomes" id="UP000371041"/>
    </source>
</evidence>
<keyword evidence="2" id="KW-1185">Reference proteome</keyword>
<dbReference type="AlphaFoldDB" id="A0A5Q3QHE1"/>
<dbReference type="Proteomes" id="UP000371041">
    <property type="component" value="Chromosome"/>
</dbReference>
<name>A0A5Q3QHE1_9PSEU</name>
<accession>A0A5Q3QHE1</accession>
<dbReference type="EMBL" id="CP045929">
    <property type="protein sequence ID" value="QGK70247.1"/>
    <property type="molecule type" value="Genomic_DNA"/>
</dbReference>
<sequence>MTGEPHGCPRRHFLALAMTPLAGACQQPREPSMGDRMPEGIPDWMMGRDGMMDLDMMRDMRVIHDLLSRHQDIRRTVQDLSYGIRATTTSARSDVAERIRTHVEQMRSRLDHGAAIRQMDPLFAEIFERAHQVELEIEHVPGGVRVDETSRDPVTAMLIRQHAHQAVSEFVAAGMNRAMRPTPLPPGYTG</sequence>
<proteinExistence type="predicted"/>
<evidence type="ECO:0000313" key="1">
    <source>
        <dbReference type="EMBL" id="QGK70247.1"/>
    </source>
</evidence>
<dbReference type="KEGG" id="sace:GIY23_12555"/>
<gene>
    <name evidence="1" type="ORF">GIY23_12555</name>
</gene>
<dbReference type="RefSeq" id="WP_154076831.1">
    <property type="nucleotide sequence ID" value="NZ_CP045929.1"/>
</dbReference>
<organism evidence="1 2">
    <name type="scientific">Allosaccharopolyspora coralli</name>
    <dbReference type="NCBI Taxonomy" id="2665642"/>
    <lineage>
        <taxon>Bacteria</taxon>
        <taxon>Bacillati</taxon>
        <taxon>Actinomycetota</taxon>
        <taxon>Actinomycetes</taxon>
        <taxon>Pseudonocardiales</taxon>
        <taxon>Pseudonocardiaceae</taxon>
        <taxon>Allosaccharopolyspora</taxon>
    </lineage>
</organism>
<protein>
    <submittedName>
        <fullName evidence="1">Uncharacterized protein</fullName>
    </submittedName>
</protein>